<dbReference type="Proteomes" id="UP000255382">
    <property type="component" value="Unassembled WGS sequence"/>
</dbReference>
<dbReference type="GO" id="GO:0009252">
    <property type="term" value="P:peptidoglycan biosynthetic process"/>
    <property type="evidence" value="ECO:0007669"/>
    <property type="project" value="UniProtKB-KW"/>
</dbReference>
<accession>A0A378B244</accession>
<keyword evidence="4" id="KW-0121">Carboxypeptidase</keyword>
<keyword evidence="12" id="KW-1185">Reference proteome</keyword>
<keyword evidence="7" id="KW-0573">Peptidoglycan synthesis</keyword>
<keyword evidence="6" id="KW-0133">Cell shape</keyword>
<dbReference type="GO" id="GO:0071972">
    <property type="term" value="F:peptidoglycan L,D-transpeptidase activity"/>
    <property type="evidence" value="ECO:0007669"/>
    <property type="project" value="TreeGrafter"/>
</dbReference>
<dbReference type="GO" id="GO:0071555">
    <property type="term" value="P:cell wall organization"/>
    <property type="evidence" value="ECO:0007669"/>
    <property type="project" value="UniProtKB-KW"/>
</dbReference>
<keyword evidence="9" id="KW-0961">Cell wall biogenesis/degradation</keyword>
<dbReference type="EMBL" id="UGLZ01000005">
    <property type="protein sequence ID" value="STV27242.1"/>
    <property type="molecule type" value="Genomic_DNA"/>
</dbReference>
<dbReference type="GO" id="GO:0008658">
    <property type="term" value="F:penicillin binding"/>
    <property type="evidence" value="ECO:0007669"/>
    <property type="project" value="InterPro"/>
</dbReference>
<dbReference type="PANTHER" id="PTHR30627:SF2">
    <property type="entry name" value="PEPTIDOGLYCAN D,D-TRANSPEPTIDASE MRDA"/>
    <property type="match status" value="1"/>
</dbReference>
<organism evidence="11 12">
    <name type="scientific">Klebsiella pneumoniae subsp. ozaenae</name>
    <dbReference type="NCBI Taxonomy" id="574"/>
    <lineage>
        <taxon>Bacteria</taxon>
        <taxon>Pseudomonadati</taxon>
        <taxon>Pseudomonadota</taxon>
        <taxon>Gammaproteobacteria</taxon>
        <taxon>Enterobacterales</taxon>
        <taxon>Enterobacteriaceae</taxon>
        <taxon>Klebsiella/Raoultella group</taxon>
        <taxon>Klebsiella</taxon>
        <taxon>Klebsiella pneumoniae complex</taxon>
    </lineage>
</organism>
<name>A0A378B244_KLEPO</name>
<keyword evidence="4" id="KW-0645">Protease</keyword>
<keyword evidence="3" id="KW-1003">Cell membrane</keyword>
<comment type="subcellular location">
    <subcellularLocation>
        <location evidence="2">Cell membrane</location>
    </subcellularLocation>
    <subcellularLocation>
        <location evidence="1">Membrane</location>
        <topology evidence="1">Single-pass membrane protein</topology>
    </subcellularLocation>
</comment>
<evidence type="ECO:0000256" key="8">
    <source>
        <dbReference type="ARBA" id="ARBA00022989"/>
    </source>
</evidence>
<dbReference type="GO" id="GO:0005886">
    <property type="term" value="C:plasma membrane"/>
    <property type="evidence" value="ECO:0007669"/>
    <property type="project" value="UniProtKB-SubCell"/>
</dbReference>
<keyword evidence="8" id="KW-1133">Transmembrane helix</keyword>
<dbReference type="InterPro" id="IPR036138">
    <property type="entry name" value="PBP_dimer_sf"/>
</dbReference>
<evidence type="ECO:0000256" key="1">
    <source>
        <dbReference type="ARBA" id="ARBA00004167"/>
    </source>
</evidence>
<gene>
    <name evidence="11" type="ORF">NCTC5050_04322</name>
</gene>
<evidence type="ECO:0000313" key="11">
    <source>
        <dbReference type="EMBL" id="STV27242.1"/>
    </source>
</evidence>
<dbReference type="InterPro" id="IPR005311">
    <property type="entry name" value="PBP_dimer"/>
</dbReference>
<dbReference type="SUPFAM" id="SSF56519">
    <property type="entry name" value="Penicillin binding protein dimerisation domain"/>
    <property type="match status" value="1"/>
</dbReference>
<proteinExistence type="predicted"/>
<dbReference type="InterPro" id="IPR050515">
    <property type="entry name" value="Beta-lactam/transpept"/>
</dbReference>
<reference evidence="11 12" key="1">
    <citation type="submission" date="2018-06" db="EMBL/GenBank/DDBJ databases">
        <authorList>
            <consortium name="Pathogen Informatics"/>
            <person name="Doyle S."/>
        </authorList>
    </citation>
    <scope>NUCLEOTIDE SEQUENCE [LARGE SCALE GENOMIC DNA]</scope>
    <source>
        <strain evidence="11 12">NCTC5050</strain>
    </source>
</reference>
<evidence type="ECO:0000256" key="2">
    <source>
        <dbReference type="ARBA" id="ARBA00004236"/>
    </source>
</evidence>
<feature type="domain" description="Penicillin-binding protein dimerisation" evidence="10">
    <location>
        <begin position="14"/>
        <end position="98"/>
    </location>
</feature>
<evidence type="ECO:0000259" key="10">
    <source>
        <dbReference type="Pfam" id="PF03717"/>
    </source>
</evidence>
<dbReference type="PANTHER" id="PTHR30627">
    <property type="entry name" value="PEPTIDOGLYCAN D,D-TRANSPEPTIDASE"/>
    <property type="match status" value="1"/>
</dbReference>
<sequence length="123" mass="13940">MWRWPASRSTNSVSPGVTVESYQQREYPYGAELAHVVGYVSKINDSDLQRLAKNGEEENYAADRNIGKQGIEGYYEKALHGTTGYQEVEVDNHGRVVRLLKEVPPVAGKNIYLTLDLHLQQYI</sequence>
<evidence type="ECO:0000313" key="12">
    <source>
        <dbReference type="Proteomes" id="UP000255382"/>
    </source>
</evidence>
<evidence type="ECO:0000256" key="5">
    <source>
        <dbReference type="ARBA" id="ARBA00022692"/>
    </source>
</evidence>
<keyword evidence="4" id="KW-0378">Hydrolase</keyword>
<dbReference type="Pfam" id="PF03717">
    <property type="entry name" value="PBP_dimer"/>
    <property type="match status" value="1"/>
</dbReference>
<evidence type="ECO:0000256" key="7">
    <source>
        <dbReference type="ARBA" id="ARBA00022984"/>
    </source>
</evidence>
<dbReference type="Gene3D" id="3.90.1310.10">
    <property type="entry name" value="Penicillin-binding protein 2a (Domain 2)"/>
    <property type="match status" value="1"/>
</dbReference>
<dbReference type="GO" id="GO:0008360">
    <property type="term" value="P:regulation of cell shape"/>
    <property type="evidence" value="ECO:0007669"/>
    <property type="project" value="UniProtKB-KW"/>
</dbReference>
<dbReference type="FunFam" id="3.90.1310.10:FF:000001">
    <property type="entry name" value="Peptidoglycan D,D-transpeptidase MrdA"/>
    <property type="match status" value="1"/>
</dbReference>
<dbReference type="AlphaFoldDB" id="A0A378B244"/>
<keyword evidence="5" id="KW-0812">Transmembrane</keyword>
<protein>
    <submittedName>
        <fullName evidence="11">Cell elongation, e phase peptidoglycan synthetase penicillin-binding protein 2</fullName>
    </submittedName>
</protein>
<evidence type="ECO:0000256" key="3">
    <source>
        <dbReference type="ARBA" id="ARBA00022475"/>
    </source>
</evidence>
<keyword evidence="8" id="KW-0472">Membrane</keyword>
<evidence type="ECO:0000256" key="9">
    <source>
        <dbReference type="ARBA" id="ARBA00023316"/>
    </source>
</evidence>
<evidence type="ECO:0000256" key="4">
    <source>
        <dbReference type="ARBA" id="ARBA00022645"/>
    </source>
</evidence>
<evidence type="ECO:0000256" key="6">
    <source>
        <dbReference type="ARBA" id="ARBA00022960"/>
    </source>
</evidence>